<comment type="caution">
    <text evidence="2">The sequence shown here is derived from an EMBL/GenBank/DDBJ whole genome shotgun (WGS) entry which is preliminary data.</text>
</comment>
<protein>
    <submittedName>
        <fullName evidence="2">Uncharacterized protein</fullName>
    </submittedName>
</protein>
<dbReference type="AlphaFoldDB" id="A0A6A0A194"/>
<reference evidence="2 3" key="1">
    <citation type="submission" date="2020-02" db="EMBL/GenBank/DDBJ databases">
        <title>Draft genome sequence of Haematococcus lacustris strain NIES-144.</title>
        <authorList>
            <person name="Morimoto D."/>
            <person name="Nakagawa S."/>
            <person name="Yoshida T."/>
            <person name="Sawayama S."/>
        </authorList>
    </citation>
    <scope>NUCLEOTIDE SEQUENCE [LARGE SCALE GENOMIC DNA]</scope>
    <source>
        <strain evidence="2 3">NIES-144</strain>
    </source>
</reference>
<dbReference type="EMBL" id="BLLF01003066">
    <property type="protein sequence ID" value="GFH26239.1"/>
    <property type="molecule type" value="Genomic_DNA"/>
</dbReference>
<sequence>MTDSTYTASSGSIGDDDDQCGSDSDFEIPTYNLLPPPLEVATTRLAATRLDA</sequence>
<name>A0A6A0A194_HAELA</name>
<dbReference type="Proteomes" id="UP000485058">
    <property type="component" value="Unassembled WGS sequence"/>
</dbReference>
<feature type="region of interest" description="Disordered" evidence="1">
    <location>
        <begin position="1"/>
        <end position="31"/>
    </location>
</feature>
<gene>
    <name evidence="2" type="ORF">HaLaN_24352</name>
</gene>
<evidence type="ECO:0000256" key="1">
    <source>
        <dbReference type="SAM" id="MobiDB-lite"/>
    </source>
</evidence>
<evidence type="ECO:0000313" key="2">
    <source>
        <dbReference type="EMBL" id="GFH26239.1"/>
    </source>
</evidence>
<proteinExistence type="predicted"/>
<evidence type="ECO:0000313" key="3">
    <source>
        <dbReference type="Proteomes" id="UP000485058"/>
    </source>
</evidence>
<keyword evidence="3" id="KW-1185">Reference proteome</keyword>
<accession>A0A6A0A194</accession>
<feature type="compositionally biased region" description="Acidic residues" evidence="1">
    <location>
        <begin position="14"/>
        <end position="26"/>
    </location>
</feature>
<organism evidence="2 3">
    <name type="scientific">Haematococcus lacustris</name>
    <name type="common">Green alga</name>
    <name type="synonym">Haematococcus pluvialis</name>
    <dbReference type="NCBI Taxonomy" id="44745"/>
    <lineage>
        <taxon>Eukaryota</taxon>
        <taxon>Viridiplantae</taxon>
        <taxon>Chlorophyta</taxon>
        <taxon>core chlorophytes</taxon>
        <taxon>Chlorophyceae</taxon>
        <taxon>CS clade</taxon>
        <taxon>Chlamydomonadales</taxon>
        <taxon>Haematococcaceae</taxon>
        <taxon>Haematococcus</taxon>
    </lineage>
</organism>